<accession>A0AAX3N0U8</accession>
<dbReference type="NCBIfam" id="TIGR01891">
    <property type="entry name" value="amidohydrolases"/>
    <property type="match status" value="1"/>
</dbReference>
<dbReference type="InterPro" id="IPR011650">
    <property type="entry name" value="Peptidase_M20_dimer"/>
</dbReference>
<dbReference type="GO" id="GO:0046657">
    <property type="term" value="P:folic acid catabolic process"/>
    <property type="evidence" value="ECO:0007669"/>
    <property type="project" value="TreeGrafter"/>
</dbReference>
<sequence>MSKTNLIQALNEGEHRFTKMAKDIWEHPEVGYTESYASSLQARLLEQEGFRITSGVGEIPTAFVAEYGHGSPVIGILGEFDALPGLSQTVSPDQTPIVPGGPGHGCGHNLLGTAGVEAVTALKQLINEGTLPGTIRYYGCPAEELLSGKTFMARDGVFDDLDCVLTWHPGSSNMAANYSMQALTGVEFFFSGRTAHAGAAPHLGRSALDAVELMNVGANYLREHVPDGSRIHYQITNGGQAPNIVPDAASVYYFLRGKDRAAVDHLLERLIKIAQGAALMTETSVRWDIKAGCYDTLPNATLNDLMHAQTEVAEPIQFTPEEEAFAEQLLKSVHPDVLAANPEAALHSEKSILPTAFINNKQVFGMTMGGSSDVGDVSWIAPMGQIMTTCAPLGVQVHTWQATAAFGSSIGMKGMHYAAKLMALSAYDLLLNTDGVIEQAKAEFKERASGITFTAGIPAEVKPPVPAHIKVTVPAG</sequence>
<name>A0AAX3N0U8_9BACL</name>
<dbReference type="PANTHER" id="PTHR30575:SF0">
    <property type="entry name" value="XAA-ARG DIPEPTIDASE"/>
    <property type="match status" value="1"/>
</dbReference>
<dbReference type="Pfam" id="PF07687">
    <property type="entry name" value="M20_dimer"/>
    <property type="match status" value="1"/>
</dbReference>
<dbReference type="PANTHER" id="PTHR30575">
    <property type="entry name" value="PEPTIDASE M20"/>
    <property type="match status" value="1"/>
</dbReference>
<dbReference type="SUPFAM" id="SSF53187">
    <property type="entry name" value="Zn-dependent exopeptidases"/>
    <property type="match status" value="1"/>
</dbReference>
<dbReference type="InterPro" id="IPR052030">
    <property type="entry name" value="Peptidase_M20/M20A_hydrolases"/>
</dbReference>
<dbReference type="Proteomes" id="UP001220962">
    <property type="component" value="Chromosome"/>
</dbReference>
<dbReference type="PIRSF" id="PIRSF037227">
    <property type="entry name" value="Aminobenzoyl-glu_utiliz_pB"/>
    <property type="match status" value="1"/>
</dbReference>
<dbReference type="Gene3D" id="3.40.630.10">
    <property type="entry name" value="Zn peptidases"/>
    <property type="match status" value="1"/>
</dbReference>
<dbReference type="AlphaFoldDB" id="A0AAX3N0U8"/>
<dbReference type="GO" id="GO:0071713">
    <property type="term" value="F:para-aminobenzoyl-glutamate hydrolase activity"/>
    <property type="evidence" value="ECO:0007669"/>
    <property type="project" value="TreeGrafter"/>
</dbReference>
<dbReference type="InterPro" id="IPR017145">
    <property type="entry name" value="Aminobenzoyl-glu_utiliz_pB"/>
</dbReference>
<evidence type="ECO:0000313" key="2">
    <source>
        <dbReference type="EMBL" id="WDH83202.1"/>
    </source>
</evidence>
<dbReference type="Gene3D" id="3.30.70.360">
    <property type="match status" value="1"/>
</dbReference>
<dbReference type="EMBL" id="CP118101">
    <property type="protein sequence ID" value="WDH83202.1"/>
    <property type="molecule type" value="Genomic_DNA"/>
</dbReference>
<proteinExistence type="predicted"/>
<evidence type="ECO:0000259" key="1">
    <source>
        <dbReference type="Pfam" id="PF07687"/>
    </source>
</evidence>
<dbReference type="InterPro" id="IPR036264">
    <property type="entry name" value="Bact_exopeptidase_dim_dom"/>
</dbReference>
<evidence type="ECO:0000313" key="3">
    <source>
        <dbReference type="Proteomes" id="UP001220962"/>
    </source>
</evidence>
<dbReference type="GO" id="GO:0016805">
    <property type="term" value="F:dipeptidase activity"/>
    <property type="evidence" value="ECO:0007669"/>
    <property type="project" value="TreeGrafter"/>
</dbReference>
<organism evidence="2 3">
    <name type="scientific">Paenibacillus urinalis</name>
    <dbReference type="NCBI Taxonomy" id="521520"/>
    <lineage>
        <taxon>Bacteria</taxon>
        <taxon>Bacillati</taxon>
        <taxon>Bacillota</taxon>
        <taxon>Bacilli</taxon>
        <taxon>Bacillales</taxon>
        <taxon>Paenibacillaceae</taxon>
        <taxon>Paenibacillus</taxon>
    </lineage>
</organism>
<protein>
    <submittedName>
        <fullName evidence="2">Amidohydrolase</fullName>
    </submittedName>
</protein>
<feature type="domain" description="Peptidase M20 dimerisation" evidence="1">
    <location>
        <begin position="183"/>
        <end position="275"/>
    </location>
</feature>
<gene>
    <name evidence="2" type="ORF">PUW23_02840</name>
</gene>
<dbReference type="InterPro" id="IPR017439">
    <property type="entry name" value="Amidohydrolase"/>
</dbReference>
<dbReference type="GO" id="GO:0005737">
    <property type="term" value="C:cytoplasm"/>
    <property type="evidence" value="ECO:0007669"/>
    <property type="project" value="TreeGrafter"/>
</dbReference>
<dbReference type="SUPFAM" id="SSF55031">
    <property type="entry name" value="Bacterial exopeptidase dimerisation domain"/>
    <property type="match status" value="1"/>
</dbReference>
<dbReference type="FunFam" id="3.30.70.360:FF:000004">
    <property type="entry name" value="Peptidase M20 domain-containing protein 2"/>
    <property type="match status" value="1"/>
</dbReference>
<reference evidence="2" key="1">
    <citation type="submission" date="2023-02" db="EMBL/GenBank/DDBJ databases">
        <title>Pathogen: clinical or host-associated sample.</title>
        <authorList>
            <person name="Hergert J."/>
            <person name="Casey R."/>
            <person name="Wagner J."/>
            <person name="Young E.L."/>
            <person name="Oakeson K.F."/>
        </authorList>
    </citation>
    <scope>NUCLEOTIDE SEQUENCE</scope>
    <source>
        <strain evidence="2">2022CK-00830</strain>
    </source>
</reference>
<dbReference type="RefSeq" id="WP_205054342.1">
    <property type="nucleotide sequence ID" value="NZ_CP118101.1"/>
</dbReference>